<evidence type="ECO:0000313" key="3">
    <source>
        <dbReference type="Proteomes" id="UP000092460"/>
    </source>
</evidence>
<dbReference type="VEuPathDB" id="VectorBase:GPPI000765"/>
<sequence>MMLMVLGRFPFYRHCRRLQSRSHAIKSNLTAIRIIVLRHCYFVLLVLLVQILTYISSYLPGREKLWTLRGYFELTASVCYCSAGVRVEATLNYTTRELSAFEMRGNCEDLWMYFLESVTGDLRH</sequence>
<evidence type="ECO:0000313" key="2">
    <source>
        <dbReference type="EnsemblMetazoa" id="GPPI000765-PA"/>
    </source>
</evidence>
<dbReference type="AlphaFoldDB" id="A0A1B0ALF0"/>
<evidence type="ECO:0000256" key="1">
    <source>
        <dbReference type="SAM" id="Phobius"/>
    </source>
</evidence>
<proteinExistence type="predicted"/>
<dbReference type="EMBL" id="JXJN01030988">
    <property type="status" value="NOT_ANNOTATED_CDS"/>
    <property type="molecule type" value="Genomic_DNA"/>
</dbReference>
<keyword evidence="1" id="KW-0812">Transmembrane</keyword>
<accession>A0A1B0ALF0</accession>
<feature type="transmembrane region" description="Helical" evidence="1">
    <location>
        <begin position="40"/>
        <end position="59"/>
    </location>
</feature>
<reference evidence="2" key="2">
    <citation type="submission" date="2020-05" db="UniProtKB">
        <authorList>
            <consortium name="EnsemblMetazoa"/>
        </authorList>
    </citation>
    <scope>IDENTIFICATION</scope>
    <source>
        <strain evidence="2">IAEA</strain>
    </source>
</reference>
<reference evidence="3" key="1">
    <citation type="submission" date="2015-01" db="EMBL/GenBank/DDBJ databases">
        <authorList>
            <person name="Aksoy S."/>
            <person name="Warren W."/>
            <person name="Wilson R.K."/>
        </authorList>
    </citation>
    <scope>NUCLEOTIDE SEQUENCE [LARGE SCALE GENOMIC DNA]</scope>
    <source>
        <strain evidence="3">IAEA</strain>
    </source>
</reference>
<organism evidence="2 3">
    <name type="scientific">Glossina palpalis gambiensis</name>
    <dbReference type="NCBI Taxonomy" id="67801"/>
    <lineage>
        <taxon>Eukaryota</taxon>
        <taxon>Metazoa</taxon>
        <taxon>Ecdysozoa</taxon>
        <taxon>Arthropoda</taxon>
        <taxon>Hexapoda</taxon>
        <taxon>Insecta</taxon>
        <taxon>Pterygota</taxon>
        <taxon>Neoptera</taxon>
        <taxon>Endopterygota</taxon>
        <taxon>Diptera</taxon>
        <taxon>Brachycera</taxon>
        <taxon>Muscomorpha</taxon>
        <taxon>Hippoboscoidea</taxon>
        <taxon>Glossinidae</taxon>
        <taxon>Glossina</taxon>
    </lineage>
</organism>
<protein>
    <submittedName>
        <fullName evidence="2">Uncharacterized protein</fullName>
    </submittedName>
</protein>
<name>A0A1B0ALF0_9MUSC</name>
<dbReference type="Proteomes" id="UP000092460">
    <property type="component" value="Unassembled WGS sequence"/>
</dbReference>
<keyword evidence="1" id="KW-0472">Membrane</keyword>
<keyword evidence="1" id="KW-1133">Transmembrane helix</keyword>
<dbReference type="EnsemblMetazoa" id="GPPI000765-RA">
    <property type="protein sequence ID" value="GPPI000765-PA"/>
    <property type="gene ID" value="GPPI000765"/>
</dbReference>
<keyword evidence="3" id="KW-1185">Reference proteome</keyword>